<reference evidence="2" key="1">
    <citation type="journal article" date="2010" name="Nat. Biotechnol.">
        <title>Draft genome sequence of the oilseed species Ricinus communis.</title>
        <authorList>
            <person name="Chan A.P."/>
            <person name="Crabtree J."/>
            <person name="Zhao Q."/>
            <person name="Lorenzi H."/>
            <person name="Orvis J."/>
            <person name="Puiu D."/>
            <person name="Melake-Berhan A."/>
            <person name="Jones K.M."/>
            <person name="Redman J."/>
            <person name="Chen G."/>
            <person name="Cahoon E.B."/>
            <person name="Gedil M."/>
            <person name="Stanke M."/>
            <person name="Haas B.J."/>
            <person name="Wortman J.R."/>
            <person name="Fraser-Liggett C.M."/>
            <person name="Ravel J."/>
            <person name="Rabinowicz P.D."/>
        </authorList>
    </citation>
    <scope>NUCLEOTIDE SEQUENCE [LARGE SCALE GENOMIC DNA]</scope>
    <source>
        <strain evidence="2">cv. Hale</strain>
    </source>
</reference>
<dbReference type="EMBL" id="EQ973944">
    <property type="protein sequence ID" value="EEF37669.1"/>
    <property type="molecule type" value="Genomic_DNA"/>
</dbReference>
<name>B9SF81_RICCO</name>
<dbReference type="Proteomes" id="UP000008311">
    <property type="component" value="Unassembled WGS sequence"/>
</dbReference>
<sequence length="55" mass="6331">MTSEHGMPTSHLLVSWLKTAPFSHFIIITDYGFLQRLLIHCLAYPLPHRASRQPT</sequence>
<gene>
    <name evidence="1" type="ORF">RCOM_1095420</name>
</gene>
<accession>B9SF81</accession>
<organism evidence="1 2">
    <name type="scientific">Ricinus communis</name>
    <name type="common">Castor bean</name>
    <dbReference type="NCBI Taxonomy" id="3988"/>
    <lineage>
        <taxon>Eukaryota</taxon>
        <taxon>Viridiplantae</taxon>
        <taxon>Streptophyta</taxon>
        <taxon>Embryophyta</taxon>
        <taxon>Tracheophyta</taxon>
        <taxon>Spermatophyta</taxon>
        <taxon>Magnoliopsida</taxon>
        <taxon>eudicotyledons</taxon>
        <taxon>Gunneridae</taxon>
        <taxon>Pentapetalae</taxon>
        <taxon>rosids</taxon>
        <taxon>fabids</taxon>
        <taxon>Malpighiales</taxon>
        <taxon>Euphorbiaceae</taxon>
        <taxon>Acalyphoideae</taxon>
        <taxon>Acalypheae</taxon>
        <taxon>Ricinus</taxon>
    </lineage>
</organism>
<evidence type="ECO:0000313" key="1">
    <source>
        <dbReference type="EMBL" id="EEF37669.1"/>
    </source>
</evidence>
<keyword evidence="2" id="KW-1185">Reference proteome</keyword>
<evidence type="ECO:0000313" key="2">
    <source>
        <dbReference type="Proteomes" id="UP000008311"/>
    </source>
</evidence>
<dbReference type="InParanoid" id="B9SF81"/>
<proteinExistence type="predicted"/>
<dbReference type="AlphaFoldDB" id="B9SF81"/>
<protein>
    <submittedName>
        <fullName evidence="1">Uncharacterized protein</fullName>
    </submittedName>
</protein>